<sequence length="187" mass="20318">MNFAKVFLATATLIVAAISPTFANDKVEIVGISYGGSGCPDRSASVSISNDGQELSILFDKFITFGNKPEEKRKSCNLTIPIKVPQGQQISLYDADYRGYVAPNTTGLLQTEYFFAGSRGLKLKEELKGETDYNVHHGSQEEVWSACGDSVNMRVNASMTAKGEGIATVDYVHLGGGLTYHLKYRSC</sequence>
<name>A0A433USE3_ANAVA</name>
<keyword evidence="3" id="KW-1185">Reference proteome</keyword>
<dbReference type="EMBL" id="RSCM01000006">
    <property type="protein sequence ID" value="RUS96760.1"/>
    <property type="molecule type" value="Genomic_DNA"/>
</dbReference>
<protein>
    <recommendedName>
        <fullName evidence="4">DUF4360 domain-containing protein</fullName>
    </recommendedName>
</protein>
<dbReference type="AlphaFoldDB" id="A0A433USE3"/>
<dbReference type="PANTHER" id="PTHR38847:SF1">
    <property type="entry name" value="PSEUDOURIDINE SYNTHASE RSUA_RLUA-LIKE DOMAIN-CONTAINING PROTEIN"/>
    <property type="match status" value="1"/>
</dbReference>
<feature type="signal peptide" evidence="1">
    <location>
        <begin position="1"/>
        <end position="23"/>
    </location>
</feature>
<dbReference type="PANTHER" id="PTHR38847">
    <property type="match status" value="1"/>
</dbReference>
<keyword evidence="1" id="KW-0732">Signal</keyword>
<dbReference type="Pfam" id="PF14273">
    <property type="entry name" value="DUF4360"/>
    <property type="match status" value="1"/>
</dbReference>
<evidence type="ECO:0008006" key="4">
    <source>
        <dbReference type="Google" id="ProtNLM"/>
    </source>
</evidence>
<organism evidence="2 3">
    <name type="scientific">Trichormus variabilis SAG 1403-4b</name>
    <dbReference type="NCBI Taxonomy" id="447716"/>
    <lineage>
        <taxon>Bacteria</taxon>
        <taxon>Bacillati</taxon>
        <taxon>Cyanobacteriota</taxon>
        <taxon>Cyanophyceae</taxon>
        <taxon>Nostocales</taxon>
        <taxon>Nostocaceae</taxon>
        <taxon>Trichormus</taxon>
    </lineage>
</organism>
<proteinExistence type="predicted"/>
<evidence type="ECO:0000256" key="1">
    <source>
        <dbReference type="SAM" id="SignalP"/>
    </source>
</evidence>
<feature type="chain" id="PRO_5019035000" description="DUF4360 domain-containing protein" evidence="1">
    <location>
        <begin position="24"/>
        <end position="187"/>
    </location>
</feature>
<comment type="caution">
    <text evidence="2">The sequence shown here is derived from an EMBL/GenBank/DDBJ whole genome shotgun (WGS) entry which is preliminary data.</text>
</comment>
<dbReference type="OrthoDB" id="482707at2"/>
<dbReference type="InterPro" id="IPR025649">
    <property type="entry name" value="DUF4360"/>
</dbReference>
<gene>
    <name evidence="2" type="ORF">DSM107003_21660</name>
</gene>
<dbReference type="RefSeq" id="WP_127053956.1">
    <property type="nucleotide sequence ID" value="NZ_RSCM01000006.1"/>
</dbReference>
<evidence type="ECO:0000313" key="2">
    <source>
        <dbReference type="EMBL" id="RUS96760.1"/>
    </source>
</evidence>
<accession>A0A433USE3</accession>
<reference evidence="2 3" key="1">
    <citation type="journal article" date="2019" name="Genome Biol. Evol.">
        <title>Day and night: Metabolic profiles and evolutionary relationships of six axenic non-marine cyanobacteria.</title>
        <authorList>
            <person name="Will S.E."/>
            <person name="Henke P."/>
            <person name="Boedeker C."/>
            <person name="Huang S."/>
            <person name="Brinkmann H."/>
            <person name="Rohde M."/>
            <person name="Jarek M."/>
            <person name="Friedl T."/>
            <person name="Seufert S."/>
            <person name="Schumacher M."/>
            <person name="Overmann J."/>
            <person name="Neumann-Schaal M."/>
            <person name="Petersen J."/>
        </authorList>
    </citation>
    <scope>NUCLEOTIDE SEQUENCE [LARGE SCALE GENOMIC DNA]</scope>
    <source>
        <strain evidence="2 3">SAG 1403-4b</strain>
    </source>
</reference>
<dbReference type="Proteomes" id="UP000276103">
    <property type="component" value="Unassembled WGS sequence"/>
</dbReference>
<evidence type="ECO:0000313" key="3">
    <source>
        <dbReference type="Proteomes" id="UP000276103"/>
    </source>
</evidence>